<dbReference type="HOGENOM" id="CLU_053393_0_1_1"/>
<feature type="domain" description="NIPSNAP" evidence="2">
    <location>
        <begin position="171"/>
        <end position="268"/>
    </location>
</feature>
<reference evidence="3 4" key="1">
    <citation type="journal article" date="2014" name="PLoS Genet.">
        <title>Analysis of the Phlebiopsis gigantea genome, transcriptome and secretome provides insight into its pioneer colonization strategies of wood.</title>
        <authorList>
            <person name="Hori C."/>
            <person name="Ishida T."/>
            <person name="Igarashi K."/>
            <person name="Samejima M."/>
            <person name="Suzuki H."/>
            <person name="Master E."/>
            <person name="Ferreira P."/>
            <person name="Ruiz-Duenas F.J."/>
            <person name="Held B."/>
            <person name="Canessa P."/>
            <person name="Larrondo L.F."/>
            <person name="Schmoll M."/>
            <person name="Druzhinina I.S."/>
            <person name="Kubicek C.P."/>
            <person name="Gaskell J.A."/>
            <person name="Kersten P."/>
            <person name="St John F."/>
            <person name="Glasner J."/>
            <person name="Sabat G."/>
            <person name="Splinter BonDurant S."/>
            <person name="Syed K."/>
            <person name="Yadav J."/>
            <person name="Mgbeahuruike A.C."/>
            <person name="Kovalchuk A."/>
            <person name="Asiegbu F.O."/>
            <person name="Lackner G."/>
            <person name="Hoffmeister D."/>
            <person name="Rencoret J."/>
            <person name="Gutierrez A."/>
            <person name="Sun H."/>
            <person name="Lindquist E."/>
            <person name="Barry K."/>
            <person name="Riley R."/>
            <person name="Grigoriev I.V."/>
            <person name="Henrissat B."/>
            <person name="Kues U."/>
            <person name="Berka R.M."/>
            <person name="Martinez A.T."/>
            <person name="Covert S.F."/>
            <person name="Blanchette R.A."/>
            <person name="Cullen D."/>
        </authorList>
    </citation>
    <scope>NUCLEOTIDE SEQUENCE [LARGE SCALE GENOMIC DNA]</scope>
    <source>
        <strain evidence="3 4">11061_1 CR5-6</strain>
    </source>
</reference>
<proteinExistence type="inferred from homology"/>
<evidence type="ECO:0000256" key="1">
    <source>
        <dbReference type="ARBA" id="ARBA00005291"/>
    </source>
</evidence>
<organism evidence="3 4">
    <name type="scientific">Phlebiopsis gigantea (strain 11061_1 CR5-6)</name>
    <name type="common">White-rot fungus</name>
    <name type="synonym">Peniophora gigantea</name>
    <dbReference type="NCBI Taxonomy" id="745531"/>
    <lineage>
        <taxon>Eukaryota</taxon>
        <taxon>Fungi</taxon>
        <taxon>Dikarya</taxon>
        <taxon>Basidiomycota</taxon>
        <taxon>Agaricomycotina</taxon>
        <taxon>Agaricomycetes</taxon>
        <taxon>Polyporales</taxon>
        <taxon>Phanerochaetaceae</taxon>
        <taxon>Phlebiopsis</taxon>
    </lineage>
</organism>
<protein>
    <recommendedName>
        <fullName evidence="2">NIPSNAP domain-containing protein</fullName>
    </recommendedName>
</protein>
<dbReference type="OrthoDB" id="10262843at2759"/>
<dbReference type="FunFam" id="3.30.70.100:FF:000004">
    <property type="entry name" value="NIPSNAP family protein"/>
    <property type="match status" value="1"/>
</dbReference>
<dbReference type="Gene3D" id="3.30.70.100">
    <property type="match status" value="2"/>
</dbReference>
<dbReference type="SUPFAM" id="SSF54909">
    <property type="entry name" value="Dimeric alpha+beta barrel"/>
    <property type="match status" value="2"/>
</dbReference>
<dbReference type="EMBL" id="KN840584">
    <property type="protein sequence ID" value="KIP04148.1"/>
    <property type="molecule type" value="Genomic_DNA"/>
</dbReference>
<keyword evidence="4" id="KW-1185">Reference proteome</keyword>
<dbReference type="Proteomes" id="UP000053257">
    <property type="component" value="Unassembled WGS sequence"/>
</dbReference>
<dbReference type="PANTHER" id="PTHR21017">
    <property type="entry name" value="NIPSNAP-RELATED"/>
    <property type="match status" value="1"/>
</dbReference>
<accession>A0A0C3PF36</accession>
<dbReference type="PANTHER" id="PTHR21017:SF17">
    <property type="entry name" value="PROTEIN NIPSNAP"/>
    <property type="match status" value="1"/>
</dbReference>
<comment type="similarity">
    <text evidence="1">Belongs to the NipSnap family.</text>
</comment>
<dbReference type="InterPro" id="IPR011008">
    <property type="entry name" value="Dimeric_a/b-barrel"/>
</dbReference>
<sequence>MIARAGVRALSTSASLASQVGKRGISVQSILHGSPQAKQEGDTQIQQHSRLVARGKYVHGIEIHKVKPSEVESYKKAAEDYYATIKDDPELHVKLTGSWEVVVGAQDTFFHILEYEHYSGYDKTIAKLRGNANYMEAYGKMIPYLNARESQLCQEFAVLPTAPPHSEGGIFELRKYQLKPGTLLEWEHAWRKGIEARRQFVAPVGAWFSQVGRLHQVYHMWQYPDLQTRKETREKAWQLEGWSETVTKTSEFSKFMDSYILEPLPYSPLK</sequence>
<evidence type="ECO:0000313" key="3">
    <source>
        <dbReference type="EMBL" id="KIP04148.1"/>
    </source>
</evidence>
<gene>
    <name evidence="3" type="ORF">PHLGIDRAFT_20051</name>
</gene>
<dbReference type="InterPro" id="IPR051557">
    <property type="entry name" value="NipSnap_domain"/>
</dbReference>
<name>A0A0C3PF36_PHLG1</name>
<dbReference type="InterPro" id="IPR012577">
    <property type="entry name" value="NIPSNAP"/>
</dbReference>
<dbReference type="GO" id="GO:0005739">
    <property type="term" value="C:mitochondrion"/>
    <property type="evidence" value="ECO:0007669"/>
    <property type="project" value="TreeGrafter"/>
</dbReference>
<dbReference type="Pfam" id="PF07978">
    <property type="entry name" value="NIPSNAP"/>
    <property type="match status" value="1"/>
</dbReference>
<dbReference type="AlphaFoldDB" id="A0A0C3PF36"/>
<evidence type="ECO:0000259" key="2">
    <source>
        <dbReference type="Pfam" id="PF07978"/>
    </source>
</evidence>
<dbReference type="STRING" id="745531.A0A0C3PF36"/>
<dbReference type="GO" id="GO:0000423">
    <property type="term" value="P:mitophagy"/>
    <property type="evidence" value="ECO:0007669"/>
    <property type="project" value="UniProtKB-ARBA"/>
</dbReference>
<evidence type="ECO:0000313" key="4">
    <source>
        <dbReference type="Proteomes" id="UP000053257"/>
    </source>
</evidence>